<gene>
    <name evidence="1" type="ORF">NQ176_g1349</name>
</gene>
<proteinExistence type="predicted"/>
<reference evidence="1" key="1">
    <citation type="submission" date="2022-08" db="EMBL/GenBank/DDBJ databases">
        <title>Genome Sequence of Lecanicillium fungicola.</title>
        <authorList>
            <person name="Buettner E."/>
        </authorList>
    </citation>
    <scope>NUCLEOTIDE SEQUENCE</scope>
    <source>
        <strain evidence="1">Babe33</strain>
    </source>
</reference>
<name>A0ACC1NT61_9HYPO</name>
<organism evidence="1 2">
    <name type="scientific">Zarea fungicola</name>
    <dbReference type="NCBI Taxonomy" id="93591"/>
    <lineage>
        <taxon>Eukaryota</taxon>
        <taxon>Fungi</taxon>
        <taxon>Dikarya</taxon>
        <taxon>Ascomycota</taxon>
        <taxon>Pezizomycotina</taxon>
        <taxon>Sordariomycetes</taxon>
        <taxon>Hypocreomycetidae</taxon>
        <taxon>Hypocreales</taxon>
        <taxon>Cordycipitaceae</taxon>
        <taxon>Zarea</taxon>
    </lineage>
</organism>
<keyword evidence="2" id="KW-1185">Reference proteome</keyword>
<sequence>MAANQSKRRIEKDTALDGCQNYAKKWKVIYEPLSQNPPSTRFLRIKRAANENDAVSCEIFQATFAENRRFEALSYRWGDELADKPILLNGVEKTVKQNLSDALLFLRNRRPCPDTLYWIDALCINQDDVAERNEQVKLMRHIYFRASTVLVWLGKMYDKYEAMLPELRKLRHAPAAEPSGKAKPVEKKVHLEQEAAAAAGNDAAWKNGEKMAKELYRDEYWNRVWIVQEIGRAKQIEVCFGNASIHWSAFINLFNLHNVGDGGPLKLNTTRAGKEHGSCQLIQLLQHYKNAQCKDPKDKVYGLIGLAQDAQRFPLDYNKSLLQIWTDFMEFANEFGLLKNQDVVAIGGLVKFTLMGRNAEPLKRIIQPYAPAEEPTSIMDTPDSPKVFQIPAKMLGCIQYIGPSPDEIVSDPFKQEAWEQHIQANFQTDTGFAHSESDMLLRTILDPARPELSMSCFAHASVVKWTPGNTYGSMLEQFKHNINATREQSDEQDGLSEHGSTVFDPGSSVIRLYHLFYRHQGFSWKTGLAPGNARRGDLICWVQSSRRAIILRPLRPLRSHSTDWCVQAVGTATVAGDLQGISLRDHADRFQSFDRSDATPVYLDSMFIFLLLE</sequence>
<evidence type="ECO:0000313" key="1">
    <source>
        <dbReference type="EMBL" id="KAJ2982485.1"/>
    </source>
</evidence>
<dbReference type="EMBL" id="JANJQO010000073">
    <property type="protein sequence ID" value="KAJ2982485.1"/>
    <property type="molecule type" value="Genomic_DNA"/>
</dbReference>
<dbReference type="Proteomes" id="UP001143910">
    <property type="component" value="Unassembled WGS sequence"/>
</dbReference>
<evidence type="ECO:0000313" key="2">
    <source>
        <dbReference type="Proteomes" id="UP001143910"/>
    </source>
</evidence>
<protein>
    <submittedName>
        <fullName evidence="1">Uncharacterized protein</fullName>
    </submittedName>
</protein>
<accession>A0ACC1NT61</accession>
<comment type="caution">
    <text evidence="1">The sequence shown here is derived from an EMBL/GenBank/DDBJ whole genome shotgun (WGS) entry which is preliminary data.</text>
</comment>